<feature type="transmembrane region" description="Helical" evidence="6">
    <location>
        <begin position="248"/>
        <end position="266"/>
    </location>
</feature>
<feature type="transmembrane region" description="Helical" evidence="6">
    <location>
        <begin position="306"/>
        <end position="328"/>
    </location>
</feature>
<keyword evidence="2" id="KW-1003">Cell membrane</keyword>
<dbReference type="Pfam" id="PF07690">
    <property type="entry name" value="MFS_1"/>
    <property type="match status" value="1"/>
</dbReference>
<feature type="transmembrane region" description="Helical" evidence="6">
    <location>
        <begin position="43"/>
        <end position="66"/>
    </location>
</feature>
<evidence type="ECO:0000256" key="4">
    <source>
        <dbReference type="ARBA" id="ARBA00022989"/>
    </source>
</evidence>
<dbReference type="PANTHER" id="PTHR23513:SF11">
    <property type="entry name" value="STAPHYLOFERRIN A TRANSPORTER"/>
    <property type="match status" value="1"/>
</dbReference>
<dbReference type="CDD" id="cd06173">
    <property type="entry name" value="MFS_MefA_like"/>
    <property type="match status" value="1"/>
</dbReference>
<reference evidence="7 8" key="1">
    <citation type="journal article" date="2021" name="Sci. Rep.">
        <title>Phenotypic and genomic hallmarks of a novel, potentially pathogenic rapidly growing Mycobacterium species related to the Mycobacterium fortuitum complex.</title>
        <authorList>
            <person name="Gharbi R."/>
            <person name="Khanna V."/>
            <person name="Frigui W."/>
            <person name="Mhenni B."/>
            <person name="Brosch R."/>
            <person name="Mardassi H."/>
        </authorList>
    </citation>
    <scope>NUCLEOTIDE SEQUENCE [LARGE SCALE GENOMIC DNA]</scope>
    <source>
        <strain evidence="7 8">TNTM28</strain>
    </source>
</reference>
<evidence type="ECO:0000313" key="8">
    <source>
        <dbReference type="Proteomes" id="UP000812982"/>
    </source>
</evidence>
<dbReference type="InterPro" id="IPR011701">
    <property type="entry name" value="MFS"/>
</dbReference>
<feature type="transmembrane region" description="Helical" evidence="6">
    <location>
        <begin position="214"/>
        <end position="236"/>
    </location>
</feature>
<keyword evidence="3 6" id="KW-0812">Transmembrane</keyword>
<evidence type="ECO:0000256" key="5">
    <source>
        <dbReference type="ARBA" id="ARBA00023136"/>
    </source>
</evidence>
<feature type="transmembrane region" description="Helical" evidence="6">
    <location>
        <begin position="12"/>
        <end position="31"/>
    </location>
</feature>
<feature type="transmembrane region" description="Helical" evidence="6">
    <location>
        <begin position="278"/>
        <end position="300"/>
    </location>
</feature>
<gene>
    <name evidence="7" type="ORF">FR943_12830</name>
</gene>
<keyword evidence="5 6" id="KW-0472">Membrane</keyword>
<protein>
    <submittedName>
        <fullName evidence="7">MFS transporter</fullName>
    </submittedName>
</protein>
<feature type="transmembrane region" description="Helical" evidence="6">
    <location>
        <begin position="374"/>
        <end position="394"/>
    </location>
</feature>
<evidence type="ECO:0000256" key="6">
    <source>
        <dbReference type="SAM" id="Phobius"/>
    </source>
</evidence>
<feature type="transmembrane region" description="Helical" evidence="6">
    <location>
        <begin position="349"/>
        <end position="368"/>
    </location>
</feature>
<sequence>MHDPAFQRLYSAQVVALLGTGLLTVALGLLAHDMAGRNAGTVLGTALTIKMAAYVFVAPLMAAATVRVPARALLIATDVLRAAVALALPFVESVWQIYLLVFVLQAASATFTPAFQSVIAATLSDEHTYTQALSLSRMAYDLESLASPVLAAALLTVLDYPALFLGTVAGFLSSATAILSVRLPGAPERTRPQPFRDRVWRGARIMWSAADLRALLALNLVVAAATGLVMVNTVVYVGDLLGAGETGLAVALACYGGGSLLAALGAPRILLITSDRTVMLAGAVTCAAGLSATALFLAAAPNGLTGWIALAALWPALGVGTAMVSMPAPRLLRRNSTAGDRSEVFSAQFSLSHAGFLLTYPVAGWIGATLGQAVAALCLAALATLATLVAVNVWPRPGREFHGSTARKPFVTVAGQPGP</sequence>
<comment type="subcellular location">
    <subcellularLocation>
        <location evidence="1">Cell membrane</location>
        <topology evidence="1">Multi-pass membrane protein</topology>
    </subcellularLocation>
</comment>
<proteinExistence type="predicted"/>
<dbReference type="Proteomes" id="UP000812982">
    <property type="component" value="Unassembled WGS sequence"/>
</dbReference>
<keyword evidence="4 6" id="KW-1133">Transmembrane helix</keyword>
<evidence type="ECO:0000256" key="2">
    <source>
        <dbReference type="ARBA" id="ARBA00022475"/>
    </source>
</evidence>
<comment type="caution">
    <text evidence="7">The sequence shown here is derived from an EMBL/GenBank/DDBJ whole genome shotgun (WGS) entry which is preliminary data.</text>
</comment>
<evidence type="ECO:0000256" key="1">
    <source>
        <dbReference type="ARBA" id="ARBA00004651"/>
    </source>
</evidence>
<accession>A0ABS6KMA9</accession>
<dbReference type="EMBL" id="VOMB01000016">
    <property type="protein sequence ID" value="MBU9764729.1"/>
    <property type="molecule type" value="Genomic_DNA"/>
</dbReference>
<evidence type="ECO:0000256" key="3">
    <source>
        <dbReference type="ARBA" id="ARBA00022692"/>
    </source>
</evidence>
<name>A0ABS6KMA9_9MYCO</name>
<dbReference type="PANTHER" id="PTHR23513">
    <property type="entry name" value="INTEGRAL MEMBRANE EFFLUX PROTEIN-RELATED"/>
    <property type="match status" value="1"/>
</dbReference>
<keyword evidence="8" id="KW-1185">Reference proteome</keyword>
<organism evidence="7 8">
    <name type="scientific">[Mycobacterium] fortunisiensis</name>
    <dbReference type="NCBI Taxonomy" id="2600579"/>
    <lineage>
        <taxon>Bacteria</taxon>
        <taxon>Bacillati</taxon>
        <taxon>Actinomycetota</taxon>
        <taxon>Actinomycetes</taxon>
        <taxon>Mycobacteriales</taxon>
        <taxon>Mycobacteriaceae</taxon>
        <taxon>Mycolicibacterium</taxon>
    </lineage>
</organism>
<evidence type="ECO:0000313" key="7">
    <source>
        <dbReference type="EMBL" id="MBU9764729.1"/>
    </source>
</evidence>